<evidence type="ECO:0000256" key="1">
    <source>
        <dbReference type="SAM" id="MobiDB-lite"/>
    </source>
</evidence>
<evidence type="ECO:0000313" key="2">
    <source>
        <dbReference type="EMBL" id="MFC0673020.1"/>
    </source>
</evidence>
<keyword evidence="3" id="KW-1185">Reference proteome</keyword>
<feature type="region of interest" description="Disordered" evidence="1">
    <location>
        <begin position="338"/>
        <end position="359"/>
    </location>
</feature>
<organism evidence="2 3">
    <name type="scientific">Brachybacterium hainanense</name>
    <dbReference type="NCBI Taxonomy" id="1541174"/>
    <lineage>
        <taxon>Bacteria</taxon>
        <taxon>Bacillati</taxon>
        <taxon>Actinomycetota</taxon>
        <taxon>Actinomycetes</taxon>
        <taxon>Micrococcales</taxon>
        <taxon>Dermabacteraceae</taxon>
        <taxon>Brachybacterium</taxon>
    </lineage>
</organism>
<gene>
    <name evidence="2" type="ORF">ACFFF6_03505</name>
</gene>
<protein>
    <recommendedName>
        <fullName evidence="4">PE-PGRS family protein</fullName>
    </recommendedName>
</protein>
<feature type="compositionally biased region" description="Basic and acidic residues" evidence="1">
    <location>
        <begin position="339"/>
        <end position="359"/>
    </location>
</feature>
<evidence type="ECO:0000313" key="3">
    <source>
        <dbReference type="Proteomes" id="UP001589793"/>
    </source>
</evidence>
<dbReference type="RefSeq" id="WP_376978261.1">
    <property type="nucleotide sequence ID" value="NZ_JBHLSV010000003.1"/>
</dbReference>
<comment type="caution">
    <text evidence="2">The sequence shown here is derived from an EMBL/GenBank/DDBJ whole genome shotgun (WGS) entry which is preliminary data.</text>
</comment>
<dbReference type="EMBL" id="JBHLSV010000003">
    <property type="protein sequence ID" value="MFC0673020.1"/>
    <property type="molecule type" value="Genomic_DNA"/>
</dbReference>
<evidence type="ECO:0008006" key="4">
    <source>
        <dbReference type="Google" id="ProtNLM"/>
    </source>
</evidence>
<proteinExistence type="predicted"/>
<sequence length="515" mass="59261">MKSPLNDRQLHVLKWIAEGCPAGRWPEEDFSYKSSAAALKSRGLVTIKGHARTWSASTTEAGGYYLEHGTYPPNSSRVQASAVEAPDPRTHDSDPAMLEIARALIERLQEEGTITVADPDEKTRASYRRALHACRSRHLVPVGQELRFTGRNTGDIVITLVTGSSADETDWNRIRLTTRKVTTDLGALQTALETSSILDELSESLRSRATDFLLDLAERLRAEDLKLGANVKLKTPKLFLQVGSKRRDVFLTEIHDEVPHEMTPQEQRELRRAPWKQIPEVDHVRSGRLLLRVNREGSHMTKPDSRGNSWCRNNVDEFSDTKRNSLEQQVRQIARAIKKGVDDDRDARERDERRREQASLEFERQKAEELRTWQEVRSRARDKAMLELRETTFTRAFTAWQEARELRAFAEQLQSDAVDQQLLVDRPRLQQWLQWARDRADEIDPVKNLARLDDDVFDAEPSAEDLRPYMEGWDPSAPHTDYGAAYRKTEPQAIHVPQPRPWHPGMIGRPSWWRH</sequence>
<reference evidence="2 3" key="1">
    <citation type="submission" date="2024-09" db="EMBL/GenBank/DDBJ databases">
        <authorList>
            <person name="Sun Q."/>
            <person name="Mori K."/>
        </authorList>
    </citation>
    <scope>NUCLEOTIDE SEQUENCE [LARGE SCALE GENOMIC DNA]</scope>
    <source>
        <strain evidence="2 3">CICC 10874</strain>
    </source>
</reference>
<accession>A0ABV6R7R6</accession>
<name>A0ABV6R7R6_9MICO</name>
<dbReference type="Proteomes" id="UP001589793">
    <property type="component" value="Unassembled WGS sequence"/>
</dbReference>